<name>A0A1W0E8Y2_9MICR</name>
<feature type="transmembrane region" description="Helical" evidence="1">
    <location>
        <begin position="104"/>
        <end position="133"/>
    </location>
</feature>
<keyword evidence="1" id="KW-0472">Membrane</keyword>
<evidence type="ECO:0000313" key="4">
    <source>
        <dbReference type="Proteomes" id="UP000192758"/>
    </source>
</evidence>
<reference evidence="3 4" key="1">
    <citation type="journal article" date="2017" name="Environ. Microbiol.">
        <title>Decay of the glycolytic pathway and adaptation to intranuclear parasitism within Enterocytozoonidae microsporidia.</title>
        <authorList>
            <person name="Wiredu Boakye D."/>
            <person name="Jaroenlak P."/>
            <person name="Prachumwat A."/>
            <person name="Williams T.A."/>
            <person name="Bateman K.S."/>
            <person name="Itsathitphaisarn O."/>
            <person name="Sritunyalucksana K."/>
            <person name="Paszkiewicz K.H."/>
            <person name="Moore K.A."/>
            <person name="Stentiford G.D."/>
            <person name="Williams B.A."/>
        </authorList>
    </citation>
    <scope>NUCLEOTIDE SEQUENCE [LARGE SCALE GENOMIC DNA]</scope>
    <source>
        <strain evidence="3 4">TH1</strain>
    </source>
</reference>
<dbReference type="GO" id="GO:0005262">
    <property type="term" value="F:calcium channel activity"/>
    <property type="evidence" value="ECO:0007669"/>
    <property type="project" value="TreeGrafter"/>
</dbReference>
<keyword evidence="1" id="KW-1133">Transmembrane helix</keyword>
<accession>A0A1W0E8Y2</accession>
<proteinExistence type="predicted"/>
<evidence type="ECO:0000259" key="2">
    <source>
        <dbReference type="PROSITE" id="PS50222"/>
    </source>
</evidence>
<comment type="caution">
    <text evidence="3">The sequence shown here is derived from an EMBL/GenBank/DDBJ whole genome shotgun (WGS) entry which is preliminary data.</text>
</comment>
<dbReference type="PANTHER" id="PTHR31323:SF1">
    <property type="entry name" value="MECHANOSENSITIVE ION CHANNEL PROTEIN"/>
    <property type="match status" value="1"/>
</dbReference>
<dbReference type="Proteomes" id="UP000192758">
    <property type="component" value="Unassembled WGS sequence"/>
</dbReference>
<feature type="transmembrane region" description="Helical" evidence="1">
    <location>
        <begin position="390"/>
        <end position="409"/>
    </location>
</feature>
<protein>
    <recommendedName>
        <fullName evidence="2">EF-hand domain-containing protein</fullName>
    </recommendedName>
</protein>
<gene>
    <name evidence="3" type="ORF">EHP00_454</name>
</gene>
<dbReference type="EMBL" id="MNPJ01000003">
    <property type="protein sequence ID" value="OQS55714.1"/>
    <property type="molecule type" value="Genomic_DNA"/>
</dbReference>
<dbReference type="OrthoDB" id="544685at2759"/>
<sequence>MDNKKLGSVKMDNKQLVDAKGFKDYDNKNKKASNSPTATVASEFIAHEKAQIKEKENKQLSVISTIILFVLSLCLVGAFGFVAYKTNNLLKEIKEGTKPDKKFYGIFAGFATTAIFASSVFAFSLIEVILISMSKYGVESGKGRFIMKVLHDERFYITICVATLTFPMILNFLTPFKELVDAYTNEKAEKYSFPTEYSYLFTLFIKNYSSIAHKIFFVCLLFLLKNMMLLVLNYNVKSKVFFKKQALNNIKVQVLRSLNKLVEATLDDTIEQVVQKVIIKVGRDDQNIYYTEVEEALGEETAEKFFAFADPSGDLKVSKEELISFYKKTFLERESIEKALEQSNVSIGSLDNGLSFLVFMISIFVIFSGTETDIKTKAITFGTTLITGSYIFSDLIKKFITALAFVFFIRSFEVGDIVYFSGDYYTVYSINLLATVFEKESLMTTVPNDKLYDATLSNLSASSAMDIYYSFKFDIAEFKEKSKDFLHDVVKYYRSHKSTFEYKPYFNNVKLLNNDVMTVDLVVGYNLKYHELAVIDKRKNSFMLYVHDCMAKVGLLAK</sequence>
<dbReference type="InterPro" id="IPR006685">
    <property type="entry name" value="MscS_channel_2nd"/>
</dbReference>
<dbReference type="GO" id="GO:0016020">
    <property type="term" value="C:membrane"/>
    <property type="evidence" value="ECO:0007669"/>
    <property type="project" value="InterPro"/>
</dbReference>
<dbReference type="GO" id="GO:0005509">
    <property type="term" value="F:calcium ion binding"/>
    <property type="evidence" value="ECO:0007669"/>
    <property type="project" value="InterPro"/>
</dbReference>
<dbReference type="PROSITE" id="PS50222">
    <property type="entry name" value="EF_HAND_2"/>
    <property type="match status" value="1"/>
</dbReference>
<evidence type="ECO:0000313" key="3">
    <source>
        <dbReference type="EMBL" id="OQS55714.1"/>
    </source>
</evidence>
<feature type="transmembrane region" description="Helical" evidence="1">
    <location>
        <begin position="215"/>
        <end position="236"/>
    </location>
</feature>
<dbReference type="InterPro" id="IPR002048">
    <property type="entry name" value="EF_hand_dom"/>
</dbReference>
<dbReference type="VEuPathDB" id="MicrosporidiaDB:EHP00_454"/>
<feature type="transmembrane region" description="Helical" evidence="1">
    <location>
        <begin position="353"/>
        <end position="370"/>
    </location>
</feature>
<keyword evidence="1" id="KW-0812">Transmembrane</keyword>
<feature type="transmembrane region" description="Helical" evidence="1">
    <location>
        <begin position="60"/>
        <end position="84"/>
    </location>
</feature>
<dbReference type="PANTHER" id="PTHR31323">
    <property type="entry name" value="MECHANOSENSITIVE ION CHANNEL PROTEIN MSY2"/>
    <property type="match status" value="1"/>
</dbReference>
<dbReference type="AlphaFoldDB" id="A0A1W0E8Y2"/>
<organism evidence="3 4">
    <name type="scientific">Ecytonucleospora hepatopenaei</name>
    <dbReference type="NCBI Taxonomy" id="646526"/>
    <lineage>
        <taxon>Eukaryota</taxon>
        <taxon>Fungi</taxon>
        <taxon>Fungi incertae sedis</taxon>
        <taxon>Microsporidia</taxon>
        <taxon>Enterocytozoonidae</taxon>
        <taxon>Ecytonucleospora</taxon>
    </lineage>
</organism>
<keyword evidence="4" id="KW-1185">Reference proteome</keyword>
<dbReference type="GO" id="GO:0006874">
    <property type="term" value="P:intracellular calcium ion homeostasis"/>
    <property type="evidence" value="ECO:0007669"/>
    <property type="project" value="TreeGrafter"/>
</dbReference>
<dbReference type="Pfam" id="PF00924">
    <property type="entry name" value="MS_channel_2nd"/>
    <property type="match status" value="1"/>
</dbReference>
<dbReference type="SUPFAM" id="SSF50182">
    <property type="entry name" value="Sm-like ribonucleoproteins"/>
    <property type="match status" value="1"/>
</dbReference>
<feature type="domain" description="EF-hand" evidence="2">
    <location>
        <begin position="297"/>
        <end position="332"/>
    </location>
</feature>
<evidence type="ECO:0000256" key="1">
    <source>
        <dbReference type="SAM" id="Phobius"/>
    </source>
</evidence>
<dbReference type="InterPro" id="IPR010920">
    <property type="entry name" value="LSM_dom_sf"/>
</dbReference>
<feature type="transmembrane region" description="Helical" evidence="1">
    <location>
        <begin position="154"/>
        <end position="173"/>
    </location>
</feature>